<evidence type="ECO:0000313" key="1">
    <source>
        <dbReference type="EMBL" id="ONI40771.1"/>
    </source>
</evidence>
<accession>A0ACC8XD98</accession>
<name>A0ACC8XD98_9FIRM</name>
<comment type="caution">
    <text evidence="1">The sequence shown here is derived from an EMBL/GenBank/DDBJ whole genome shotgun (WGS) entry which is preliminary data.</text>
</comment>
<evidence type="ECO:0000313" key="2">
    <source>
        <dbReference type="Proteomes" id="UP000188605"/>
    </source>
</evidence>
<reference evidence="1" key="1">
    <citation type="submission" date="2016-08" db="EMBL/GenBank/DDBJ databases">
        <authorList>
            <person name="Ngugi D.K."/>
            <person name="Miyake S."/>
            <person name="Stingl U."/>
        </authorList>
    </citation>
    <scope>NUCLEOTIDE SEQUENCE</scope>
    <source>
        <strain evidence="1">SCG-B11WGA-EpuloA1</strain>
    </source>
</reference>
<sequence>MSIIFSYLSRLKKRIDLHEVEARSAQMTYYWILSFFPFLLMIINILSYTSVGQDDFLSYIASFMPDALESLVKNTLTQIVSYRSTAGVYFGAVAAILSISTSVNVLSRGIYLAYNIADERNFIVKNIMGIIYAFLLIVLIIIMMISVVFGKTIGLLILEYALGNYPRYYAFVWDISRWIISWSLLILGAKIIHNVIPKRRIGDCNIWPGIIFTAIGWHIFSSVFGIYIDNFSNYNQMYGSIGSIFILLIWLYTNSMLILIGAEVNALIHLNKQMKKNIS</sequence>
<gene>
    <name evidence="1" type="ORF">AN396_04965</name>
</gene>
<keyword evidence="2" id="KW-1185">Reference proteome</keyword>
<dbReference type="Proteomes" id="UP000188605">
    <property type="component" value="Unassembled WGS sequence"/>
</dbReference>
<organism evidence="1 2">
    <name type="scientific">Candidatus Epulonipiscium fishelsonii</name>
    <dbReference type="NCBI Taxonomy" id="77094"/>
    <lineage>
        <taxon>Bacteria</taxon>
        <taxon>Bacillati</taxon>
        <taxon>Bacillota</taxon>
        <taxon>Clostridia</taxon>
        <taxon>Lachnospirales</taxon>
        <taxon>Lachnospiraceae</taxon>
        <taxon>Candidatus Epulonipiscium</taxon>
    </lineage>
</organism>
<dbReference type="EMBL" id="LJDB01000045">
    <property type="protein sequence ID" value="ONI40771.1"/>
    <property type="molecule type" value="Genomic_DNA"/>
</dbReference>
<protein>
    <submittedName>
        <fullName evidence="1">Uncharacterized protein</fullName>
    </submittedName>
</protein>
<proteinExistence type="predicted"/>